<dbReference type="CDD" id="cd05233">
    <property type="entry name" value="SDR_c"/>
    <property type="match status" value="1"/>
</dbReference>
<sequence length="265" mass="26953">MAARDLSDLSGKVVLISGGGGGIGSAAARAFAAAGAAVAVADRLKESAEVAAASVRQAGGDALALETDVTSDESVAAAVAGTLTRFGRLDVLYNTAGGTDPEDGPVTEVPLEVFDRTINLDLRGTFLCCRHAIPAIIRAGGGAVINMSSGAALRGASPFHVYGAAKGAILSLTRALAGHYAKQGVRVNAIASGRVQTARILRDWGTLDPADEGRDPQNPAARLREYPFWVGDPEHIAATAVFLASDAARMITGATIPADGGRSSY</sequence>
<dbReference type="PANTHER" id="PTHR43669:SF3">
    <property type="entry name" value="ALCOHOL DEHYDROGENASE, PUTATIVE (AFU_ORTHOLOGUE AFUA_3G03445)-RELATED"/>
    <property type="match status" value="1"/>
</dbReference>
<evidence type="ECO:0000256" key="2">
    <source>
        <dbReference type="ARBA" id="ARBA00023002"/>
    </source>
</evidence>
<dbReference type="Proteomes" id="UP000677537">
    <property type="component" value="Unassembled WGS sequence"/>
</dbReference>
<organism evidence="3 4">
    <name type="scientific">Roseomonas indoligenes</name>
    <dbReference type="NCBI Taxonomy" id="2820811"/>
    <lineage>
        <taxon>Bacteria</taxon>
        <taxon>Pseudomonadati</taxon>
        <taxon>Pseudomonadota</taxon>
        <taxon>Alphaproteobacteria</taxon>
        <taxon>Acetobacterales</taxon>
        <taxon>Roseomonadaceae</taxon>
        <taxon>Roseomonas</taxon>
    </lineage>
</organism>
<evidence type="ECO:0000313" key="3">
    <source>
        <dbReference type="EMBL" id="MBP0494996.1"/>
    </source>
</evidence>
<proteinExistence type="inferred from homology"/>
<comment type="similarity">
    <text evidence="1">Belongs to the short-chain dehydrogenases/reductases (SDR) family.</text>
</comment>
<dbReference type="AlphaFoldDB" id="A0A940S607"/>
<keyword evidence="2" id="KW-0560">Oxidoreductase</keyword>
<dbReference type="PRINTS" id="PR00080">
    <property type="entry name" value="SDRFAMILY"/>
</dbReference>
<dbReference type="InterPro" id="IPR020904">
    <property type="entry name" value="Sc_DH/Rdtase_CS"/>
</dbReference>
<gene>
    <name evidence="3" type="ORF">J5Y10_19595</name>
</gene>
<dbReference type="EMBL" id="JAGIZA010000013">
    <property type="protein sequence ID" value="MBP0494996.1"/>
    <property type="molecule type" value="Genomic_DNA"/>
</dbReference>
<name>A0A940S607_9PROT</name>
<dbReference type="InterPro" id="IPR002347">
    <property type="entry name" value="SDR_fam"/>
</dbReference>
<dbReference type="Gene3D" id="3.40.50.720">
    <property type="entry name" value="NAD(P)-binding Rossmann-like Domain"/>
    <property type="match status" value="1"/>
</dbReference>
<evidence type="ECO:0000313" key="4">
    <source>
        <dbReference type="Proteomes" id="UP000677537"/>
    </source>
</evidence>
<evidence type="ECO:0000256" key="1">
    <source>
        <dbReference type="ARBA" id="ARBA00006484"/>
    </source>
</evidence>
<dbReference type="PRINTS" id="PR00081">
    <property type="entry name" value="GDHRDH"/>
</dbReference>
<protein>
    <submittedName>
        <fullName evidence="3">SDR family oxidoreductase</fullName>
    </submittedName>
</protein>
<dbReference type="FunFam" id="3.40.50.720:FF:000084">
    <property type="entry name" value="Short-chain dehydrogenase reductase"/>
    <property type="match status" value="1"/>
</dbReference>
<dbReference type="InterPro" id="IPR036291">
    <property type="entry name" value="NAD(P)-bd_dom_sf"/>
</dbReference>
<accession>A0A940S607</accession>
<dbReference type="PANTHER" id="PTHR43669">
    <property type="entry name" value="5-KETO-D-GLUCONATE 5-REDUCTASE"/>
    <property type="match status" value="1"/>
</dbReference>
<keyword evidence="4" id="KW-1185">Reference proteome</keyword>
<dbReference type="Pfam" id="PF13561">
    <property type="entry name" value="adh_short_C2"/>
    <property type="match status" value="1"/>
</dbReference>
<dbReference type="PROSITE" id="PS00061">
    <property type="entry name" value="ADH_SHORT"/>
    <property type="match status" value="1"/>
</dbReference>
<reference evidence="3" key="1">
    <citation type="submission" date="2021-03" db="EMBL/GenBank/DDBJ databases">
        <authorList>
            <person name="So Y."/>
        </authorList>
    </citation>
    <scope>NUCLEOTIDE SEQUENCE</scope>
    <source>
        <strain evidence="3">SG15</strain>
    </source>
</reference>
<dbReference type="SUPFAM" id="SSF51735">
    <property type="entry name" value="NAD(P)-binding Rossmann-fold domains"/>
    <property type="match status" value="1"/>
</dbReference>
<comment type="caution">
    <text evidence="3">The sequence shown here is derived from an EMBL/GenBank/DDBJ whole genome shotgun (WGS) entry which is preliminary data.</text>
</comment>
<dbReference type="RefSeq" id="WP_209375794.1">
    <property type="nucleotide sequence ID" value="NZ_JAGIZA010000013.1"/>
</dbReference>
<dbReference type="GO" id="GO:0016491">
    <property type="term" value="F:oxidoreductase activity"/>
    <property type="evidence" value="ECO:0007669"/>
    <property type="project" value="UniProtKB-KW"/>
</dbReference>